<evidence type="ECO:0000313" key="2">
    <source>
        <dbReference type="EMBL" id="KAF2812285.1"/>
    </source>
</evidence>
<evidence type="ECO:0000256" key="1">
    <source>
        <dbReference type="SAM" id="MobiDB-lite"/>
    </source>
</evidence>
<feature type="compositionally biased region" description="Polar residues" evidence="1">
    <location>
        <begin position="655"/>
        <end position="670"/>
    </location>
</feature>
<keyword evidence="3" id="KW-1185">Reference proteome</keyword>
<evidence type="ECO:0000313" key="3">
    <source>
        <dbReference type="Proteomes" id="UP000504636"/>
    </source>
</evidence>
<dbReference type="RefSeq" id="XP_033579249.1">
    <property type="nucleotide sequence ID" value="XM_033727839.1"/>
</dbReference>
<reference evidence="4" key="2">
    <citation type="submission" date="2020-04" db="EMBL/GenBank/DDBJ databases">
        <authorList>
            <consortium name="NCBI Genome Project"/>
        </authorList>
    </citation>
    <scope>NUCLEOTIDE SEQUENCE</scope>
    <source>
        <strain evidence="4">CBS 304.34</strain>
    </source>
</reference>
<protein>
    <recommendedName>
        <fullName evidence="5">TPR-like protein</fullName>
    </recommendedName>
</protein>
<proteinExistence type="predicted"/>
<organism evidence="2">
    <name type="scientific">Mytilinidion resinicola</name>
    <dbReference type="NCBI Taxonomy" id="574789"/>
    <lineage>
        <taxon>Eukaryota</taxon>
        <taxon>Fungi</taxon>
        <taxon>Dikarya</taxon>
        <taxon>Ascomycota</taxon>
        <taxon>Pezizomycotina</taxon>
        <taxon>Dothideomycetes</taxon>
        <taxon>Pleosporomycetidae</taxon>
        <taxon>Mytilinidiales</taxon>
        <taxon>Mytilinidiaceae</taxon>
        <taxon>Mytilinidion</taxon>
    </lineage>
</organism>
<sequence length="943" mass="106059">MSLDDDGFKGMRLREKGHLIEFTKYYNNLPPPVPESALAVINFQDMEVSDLAGLALAVEQNKVQDFDNDILYVYALYHIFLKTKNLENLERAISKLDSLLSAIEPTSPQYDSGLRTLIVLLSKKFEYTVDLPDLGAAVYRAQELLSMTDRLDPERYPRQAELMTLLGRYAGLTGDQTALDELADDASAAAIDAVMCLQTPREEMCTPGDKSVLMEKLKDGLAGIPPTLEHRNLLLDNLATLAFFHWKHHDQDPVALEEAITIGELALPAAPDDEGKAIRLMGISACLGLKYQEYSHDLNDLQSAISRLHQAIIAGSEKYRDTYLRNLHDLLVLRFQHTHRVYDLERAVRIFERLLLKLPPGHDEIPFIQDLLSIDLAELFKTRRGPKALAVIDRAIQLNAEVLGYIDKHPDGEAVTRWLCNYANRLELRYEHKNVVEDLELADQLYERAVSYPYDERKDRPRYLASYAFHLLKRYLYSRQAEDLDRAMGRCNEALSQSSSFFNDVVYSLVTALSNARDLVSDFTSNALRSLPQPSRQRNLPPQTRHFFQPTIAQSKRRMLSSAAAETEYTLDEREQPKTSAAESTLAFKVEMYDDEDEEDDWVIPPIRRTIESKNLVELSTCGDVTQSQNGSRQVTWQSDLDLESEISQSQISSRTQSEPSTSGTATSVPCSVYDESSEEESFSISARKNRIVDQIMIEFYHYNYDEDSGQQPINSPSSAGFACYDSYLRHELPQKVRQELEAEMEEELGLVGEKLKSQLSAIVRNSLEQLCQTFKEKSSSVNPATHDDHHVQELDNNATISSDPVDPHSLPGSSTNYDLAAFEIPSEACLEFWDDFMANDFMASSAMNGGDPSDSGYGSLDRIQVPHTATAVGTSCPPEIEGSRMLPLLDSQSEWPQIEGRQTFALPLSNTEHGEDFGEAGSAYIGKGKGRAKEYDNTLSRA</sequence>
<accession>A0A6A6YWC1</accession>
<gene>
    <name evidence="2 4" type="ORF">BDZ99DRAFT_568986</name>
</gene>
<feature type="region of interest" description="Disordered" evidence="1">
    <location>
        <begin position="646"/>
        <end position="673"/>
    </location>
</feature>
<evidence type="ECO:0008006" key="5">
    <source>
        <dbReference type="Google" id="ProtNLM"/>
    </source>
</evidence>
<dbReference type="EMBL" id="MU003697">
    <property type="protein sequence ID" value="KAF2812285.1"/>
    <property type="molecule type" value="Genomic_DNA"/>
</dbReference>
<dbReference type="OrthoDB" id="9991317at2759"/>
<dbReference type="Proteomes" id="UP000504636">
    <property type="component" value="Unplaced"/>
</dbReference>
<name>A0A6A6YWC1_9PEZI</name>
<evidence type="ECO:0000313" key="4">
    <source>
        <dbReference type="RefSeq" id="XP_033579249.1"/>
    </source>
</evidence>
<dbReference type="GeneID" id="54468732"/>
<reference evidence="4" key="3">
    <citation type="submission" date="2025-04" db="UniProtKB">
        <authorList>
            <consortium name="RefSeq"/>
        </authorList>
    </citation>
    <scope>IDENTIFICATION</scope>
    <source>
        <strain evidence="4">CBS 304.34</strain>
    </source>
</reference>
<dbReference type="AlphaFoldDB" id="A0A6A6YWC1"/>
<reference evidence="2 4" key="1">
    <citation type="journal article" date="2020" name="Stud. Mycol.">
        <title>101 Dothideomycetes genomes: a test case for predicting lifestyles and emergence of pathogens.</title>
        <authorList>
            <person name="Haridas S."/>
            <person name="Albert R."/>
            <person name="Binder M."/>
            <person name="Bloem J."/>
            <person name="Labutti K."/>
            <person name="Salamov A."/>
            <person name="Andreopoulos B."/>
            <person name="Baker S."/>
            <person name="Barry K."/>
            <person name="Bills G."/>
            <person name="Bluhm B."/>
            <person name="Cannon C."/>
            <person name="Castanera R."/>
            <person name="Culley D."/>
            <person name="Daum C."/>
            <person name="Ezra D."/>
            <person name="Gonzalez J."/>
            <person name="Henrissat B."/>
            <person name="Kuo A."/>
            <person name="Liang C."/>
            <person name="Lipzen A."/>
            <person name="Lutzoni F."/>
            <person name="Magnuson J."/>
            <person name="Mondo S."/>
            <person name="Nolan M."/>
            <person name="Ohm R."/>
            <person name="Pangilinan J."/>
            <person name="Park H.-J."/>
            <person name="Ramirez L."/>
            <person name="Alfaro M."/>
            <person name="Sun H."/>
            <person name="Tritt A."/>
            <person name="Yoshinaga Y."/>
            <person name="Zwiers L.-H."/>
            <person name="Turgeon B."/>
            <person name="Goodwin S."/>
            <person name="Spatafora J."/>
            <person name="Crous P."/>
            <person name="Grigoriev I."/>
        </authorList>
    </citation>
    <scope>NUCLEOTIDE SEQUENCE</scope>
    <source>
        <strain evidence="2 4">CBS 304.34</strain>
    </source>
</reference>